<name>A0A1M6MWE6_9FIRM</name>
<evidence type="ECO:0000313" key="1">
    <source>
        <dbReference type="EMBL" id="SHJ87739.1"/>
    </source>
</evidence>
<keyword evidence="2" id="KW-1185">Reference proteome</keyword>
<evidence type="ECO:0000313" key="2">
    <source>
        <dbReference type="Proteomes" id="UP000184082"/>
    </source>
</evidence>
<dbReference type="AlphaFoldDB" id="A0A1M6MWE6"/>
<dbReference type="STRING" id="1121266.SAMN02745883_00673"/>
<proteinExistence type="predicted"/>
<dbReference type="EMBL" id="FRAJ01000005">
    <property type="protein sequence ID" value="SHJ87739.1"/>
    <property type="molecule type" value="Genomic_DNA"/>
</dbReference>
<dbReference type="Pfam" id="PF11007">
    <property type="entry name" value="CotJA"/>
    <property type="match status" value="1"/>
</dbReference>
<organism evidence="1 2">
    <name type="scientific">Caminicella sporogenes DSM 14501</name>
    <dbReference type="NCBI Taxonomy" id="1121266"/>
    <lineage>
        <taxon>Bacteria</taxon>
        <taxon>Bacillati</taxon>
        <taxon>Bacillota</taxon>
        <taxon>Clostridia</taxon>
        <taxon>Peptostreptococcales</taxon>
        <taxon>Caminicellaceae</taxon>
        <taxon>Caminicella</taxon>
    </lineage>
</organism>
<protein>
    <submittedName>
        <fullName evidence="1">Spore coat associated protein JA (CotJA)</fullName>
    </submittedName>
</protein>
<reference evidence="1 2" key="1">
    <citation type="submission" date="2016-11" db="EMBL/GenBank/DDBJ databases">
        <authorList>
            <person name="Jaros S."/>
            <person name="Januszkiewicz K."/>
            <person name="Wedrychowicz H."/>
        </authorList>
    </citation>
    <scope>NUCLEOTIDE SEQUENCE [LARGE SCALE GENOMIC DNA]</scope>
    <source>
        <strain evidence="1 2">DSM 14501</strain>
    </source>
</reference>
<dbReference type="RefSeq" id="WP_072965970.1">
    <property type="nucleotide sequence ID" value="NZ_FRAJ01000005.1"/>
</dbReference>
<sequence length="56" mass="6544">MKENQQMHMHMLFPQIEGLELARAYIMSQPYAGMMPLDIALKRGSLFPNLYKPYKA</sequence>
<gene>
    <name evidence="1" type="ORF">SAMN02745883_00673</name>
</gene>
<accession>A0A1M6MWE6</accession>
<dbReference type="Proteomes" id="UP000184082">
    <property type="component" value="Unassembled WGS sequence"/>
</dbReference>
<dbReference type="InterPro" id="IPR020256">
    <property type="entry name" value="Spore_coat_CotJA"/>
</dbReference>